<keyword evidence="3 5" id="KW-0238">DNA-binding</keyword>
<evidence type="ECO:0000256" key="2">
    <source>
        <dbReference type="ARBA" id="ARBA00023015"/>
    </source>
</evidence>
<dbReference type="SMART" id="SM00862">
    <property type="entry name" value="Trans_reg_C"/>
    <property type="match status" value="1"/>
</dbReference>
<dbReference type="InterPro" id="IPR036388">
    <property type="entry name" value="WH-like_DNA-bd_sf"/>
</dbReference>
<dbReference type="EMBL" id="JAMTCS010000010">
    <property type="protein sequence ID" value="MCP2266064.1"/>
    <property type="molecule type" value="Genomic_DNA"/>
</dbReference>
<evidence type="ECO:0000256" key="1">
    <source>
        <dbReference type="ARBA" id="ARBA00005820"/>
    </source>
</evidence>
<dbReference type="AlphaFoldDB" id="A0A9X2GAC3"/>
<evidence type="ECO:0000313" key="7">
    <source>
        <dbReference type="EMBL" id="MCP2266064.1"/>
    </source>
</evidence>
<gene>
    <name evidence="7" type="ORF">APR03_003429</name>
</gene>
<dbReference type="PANTHER" id="PTHR35807:SF1">
    <property type="entry name" value="TRANSCRIPTIONAL REGULATOR REDD"/>
    <property type="match status" value="1"/>
</dbReference>
<feature type="DNA-binding region" description="OmpR/PhoB-type" evidence="5">
    <location>
        <begin position="14"/>
        <end position="118"/>
    </location>
</feature>
<dbReference type="SUPFAM" id="SSF52540">
    <property type="entry name" value="P-loop containing nucleoside triphosphate hydrolases"/>
    <property type="match status" value="1"/>
</dbReference>
<dbReference type="Pfam" id="PF00486">
    <property type="entry name" value="Trans_reg_C"/>
    <property type="match status" value="1"/>
</dbReference>
<keyword evidence="8" id="KW-1185">Reference proteome</keyword>
<feature type="domain" description="OmpR/PhoB-type" evidence="6">
    <location>
        <begin position="14"/>
        <end position="118"/>
    </location>
</feature>
<evidence type="ECO:0000259" key="6">
    <source>
        <dbReference type="PROSITE" id="PS51755"/>
    </source>
</evidence>
<accession>A0A9X2GAC3</accession>
<dbReference type="CDD" id="cd15831">
    <property type="entry name" value="BTAD"/>
    <property type="match status" value="1"/>
</dbReference>
<comment type="similarity">
    <text evidence="1">Belongs to the AfsR/DnrI/RedD regulatory family.</text>
</comment>
<dbReference type="SMART" id="SM01043">
    <property type="entry name" value="BTAD"/>
    <property type="match status" value="1"/>
</dbReference>
<dbReference type="InterPro" id="IPR001867">
    <property type="entry name" value="OmpR/PhoB-type_DNA-bd"/>
</dbReference>
<organism evidence="7 8">
    <name type="scientific">Promicromonospora thailandica</name>
    <dbReference type="NCBI Taxonomy" id="765201"/>
    <lineage>
        <taxon>Bacteria</taxon>
        <taxon>Bacillati</taxon>
        <taxon>Actinomycetota</taxon>
        <taxon>Actinomycetes</taxon>
        <taxon>Micrococcales</taxon>
        <taxon>Promicromonosporaceae</taxon>
        <taxon>Promicromonospora</taxon>
    </lineage>
</organism>
<dbReference type="InterPro" id="IPR041664">
    <property type="entry name" value="AAA_16"/>
</dbReference>
<evidence type="ECO:0000256" key="3">
    <source>
        <dbReference type="ARBA" id="ARBA00023125"/>
    </source>
</evidence>
<dbReference type="GO" id="GO:0006355">
    <property type="term" value="P:regulation of DNA-templated transcription"/>
    <property type="evidence" value="ECO:0007669"/>
    <property type="project" value="InterPro"/>
</dbReference>
<dbReference type="InterPro" id="IPR051677">
    <property type="entry name" value="AfsR-DnrI-RedD_regulator"/>
</dbReference>
<keyword evidence="2" id="KW-0805">Transcription regulation</keyword>
<dbReference type="GO" id="GO:0000160">
    <property type="term" value="P:phosphorelay signal transduction system"/>
    <property type="evidence" value="ECO:0007669"/>
    <property type="project" value="InterPro"/>
</dbReference>
<dbReference type="Gene3D" id="1.10.10.10">
    <property type="entry name" value="Winged helix-like DNA-binding domain superfamily/Winged helix DNA-binding domain"/>
    <property type="match status" value="1"/>
</dbReference>
<dbReference type="Pfam" id="PF03704">
    <property type="entry name" value="BTAD"/>
    <property type="match status" value="1"/>
</dbReference>
<proteinExistence type="inferred from homology"/>
<dbReference type="Pfam" id="PF13191">
    <property type="entry name" value="AAA_16"/>
    <property type="match status" value="1"/>
</dbReference>
<keyword evidence="4" id="KW-0804">Transcription</keyword>
<dbReference type="PANTHER" id="PTHR35807">
    <property type="entry name" value="TRANSCRIPTIONAL REGULATOR REDD-RELATED"/>
    <property type="match status" value="1"/>
</dbReference>
<evidence type="ECO:0000256" key="4">
    <source>
        <dbReference type="ARBA" id="ARBA00023163"/>
    </source>
</evidence>
<dbReference type="InterPro" id="IPR027417">
    <property type="entry name" value="P-loop_NTPase"/>
</dbReference>
<dbReference type="SUPFAM" id="SSF46894">
    <property type="entry name" value="C-terminal effector domain of the bipartite response regulators"/>
    <property type="match status" value="1"/>
</dbReference>
<dbReference type="SUPFAM" id="SSF48452">
    <property type="entry name" value="TPR-like"/>
    <property type="match status" value="1"/>
</dbReference>
<dbReference type="Proteomes" id="UP001139493">
    <property type="component" value="Unassembled WGS sequence"/>
</dbReference>
<dbReference type="Gene3D" id="1.25.40.10">
    <property type="entry name" value="Tetratricopeptide repeat domain"/>
    <property type="match status" value="1"/>
</dbReference>
<dbReference type="InterPro" id="IPR016032">
    <property type="entry name" value="Sig_transdc_resp-reg_C-effctor"/>
</dbReference>
<dbReference type="PROSITE" id="PS51755">
    <property type="entry name" value="OMPR_PHOB"/>
    <property type="match status" value="1"/>
</dbReference>
<name>A0A9X2GAC3_9MICO</name>
<reference evidence="7" key="1">
    <citation type="submission" date="2022-06" db="EMBL/GenBank/DDBJ databases">
        <title>Genomic Encyclopedia of Archaeal and Bacterial Type Strains, Phase II (KMG-II): from individual species to whole genera.</title>
        <authorList>
            <person name="Goeker M."/>
        </authorList>
    </citation>
    <scope>NUCLEOTIDE SEQUENCE</scope>
    <source>
        <strain evidence="7">DSM 26652</strain>
    </source>
</reference>
<protein>
    <submittedName>
        <fullName evidence="7">Transcriptional regulatory protein, C terminal</fullName>
    </submittedName>
</protein>
<comment type="caution">
    <text evidence="7">The sequence shown here is derived from an EMBL/GenBank/DDBJ whole genome shotgun (WGS) entry which is preliminary data.</text>
</comment>
<sequence length="1086" mass="115451">MDVGSLAPPAAAMAPMASGPTLRLQVLGPLRMWRDDQEVDAGPRQQASLFALLLARYGSPVRRADLIDMIWGAEAPTSAVNVVHKYVGALRRLLEPDLPPRGASSYLVRRGDGYMCATGPAVLDLARFQTLTASARTAVGQGMPEVALDRYVEALGLWHGPAGDRLVHSPGAAAVFTGLNDEFLDACTASTETAVACGRPERVLPPLRLASSMAPLHEPVHAALVTALGAAGQQAEALAVFRAVRLALRKDLGVDPGPLLERAHQRVLRQDLTPAGTPSPVVLTTPGTSTVVSPGRDLARDSLVGRSGELAVLRAGLDRAAGGGSGLVLVEGEPGVGKSRLLDAAAAEADDGHRLVARGRCTTGEGAPSMWPWMQVIRQVLDDVDGQERAIWLETGLGAILEPQDEVPARPVLSTGTGQFRLFETVVALVAHVSACRPVVIAVDDLQWADNASLQLFGHLSSRLPPGVLLLGAVRDRAPVPCADLARILAAVSRSPGHHRLRIGPLGVHDVAELVRLETGQVPDPDAARALHLRTDGNPFFVQELARLAAGAGPLTQEAVARAGIPATVRDVVRDRMAGLDGDATRLLEIAALIGRDVNLNLLAEAAGLDAATCLARLDLVQALGLATTLPDDPYSVHFAHDLVRQSVSDATPARRAARLHLRIADALERTHLQGESAPERVAHHLWEAGPLADPARTAAALVRSGRRAAAKSALDVAEQQLRLAAQISRTARLATAELGALSELTAVVGMRSMFAGAELQVLERAEHLARSLGREVEAAGILYSRWAAHVQGIDLDRCGPLAQQLRDQGEPSPHPIIRTYGLQAWGIHQYHLGNIGEGVRYLSEAQHTLRTDSTVPRDDPVRNGLQLLLTGMLAETTALHGDLDGARALLDPLESAGDDYTATVWATWSARIAAMAGDPAWALHAARRGITIDPELSYAFLGTYQRLALLWGRAATGDDPAAAADEAQRVIEENLVDPVRSCVSTWYGLLGEMRLLAGQTDLAAVALDHAEHRLAAHGQRYAEGLILLLRARLLHAQGRPVDTVRAAAETARRLAAEREAHLFVRRADSFLVSLRAPAPRPGADH</sequence>
<evidence type="ECO:0000313" key="8">
    <source>
        <dbReference type="Proteomes" id="UP001139493"/>
    </source>
</evidence>
<dbReference type="InterPro" id="IPR011990">
    <property type="entry name" value="TPR-like_helical_dom_sf"/>
</dbReference>
<dbReference type="InterPro" id="IPR005158">
    <property type="entry name" value="BTAD"/>
</dbReference>
<evidence type="ECO:0000256" key="5">
    <source>
        <dbReference type="PROSITE-ProRule" id="PRU01091"/>
    </source>
</evidence>
<dbReference type="GO" id="GO:0003677">
    <property type="term" value="F:DNA binding"/>
    <property type="evidence" value="ECO:0007669"/>
    <property type="project" value="UniProtKB-UniRule"/>
</dbReference>